<evidence type="ECO:0000256" key="2">
    <source>
        <dbReference type="ARBA" id="ARBA00009240"/>
    </source>
</evidence>
<dbReference type="GO" id="GO:0009411">
    <property type="term" value="P:response to UV"/>
    <property type="evidence" value="ECO:0007669"/>
    <property type="project" value="InterPro"/>
</dbReference>
<evidence type="ECO:0000256" key="3">
    <source>
        <dbReference type="ARBA" id="ARBA00022454"/>
    </source>
</evidence>
<dbReference type="AlphaFoldDB" id="A0AAV2GZ37"/>
<evidence type="ECO:0000256" key="4">
    <source>
        <dbReference type="ARBA" id="ARBA00022723"/>
    </source>
</evidence>
<evidence type="ECO:0000256" key="7">
    <source>
        <dbReference type="ARBA" id="ARBA00022833"/>
    </source>
</evidence>
<keyword evidence="5" id="KW-0227">DNA damage</keyword>
<dbReference type="InterPro" id="IPR018610">
    <property type="entry name" value="UVSSA"/>
</dbReference>
<protein>
    <recommendedName>
        <fullName evidence="12">UV-stimulated scaffold protein A C-terminal domain-containing protein</fullName>
    </recommendedName>
</protein>
<comment type="similarity">
    <text evidence="2">Belongs to the UVSSA family.</text>
</comment>
<dbReference type="GO" id="GO:0000993">
    <property type="term" value="F:RNA polymerase II complex binding"/>
    <property type="evidence" value="ECO:0007669"/>
    <property type="project" value="TreeGrafter"/>
</dbReference>
<feature type="region of interest" description="Disordered" evidence="11">
    <location>
        <begin position="549"/>
        <end position="568"/>
    </location>
</feature>
<sequence>MDGFNVEIESELKKAAEKLNTETVKQMEKSLQELTTTGNPTLNEEEIKKFKRLCRHSDDYVRYAFFLIMKQLKRKHSEIRLSTFQVADELFNRSHAFREMLVNHLQHFLTLTTETEPNMPLPPPKAAANKLKAETLHAVQRWHDKFGQGYRKLALGYEYLKNCRHVDFNQMRAQNLADRLRIENEEKRKQKIMAGKLAKVLQEIEETKSEIENCAKEAENCLNLLLPSPTDFLIDFNDEQNDEKVAAQQGSTAQHREERIGGSDVSESKNDGGKNVKKSFNDKEGLNKSAPCDSISTAGEIQVSESSVCEELTEPRHVSSGHKCLPKGGIKNLDKEESVSAEEDEEDYDESEDLYAHGLTNHNFSLILEVPENVSVQETGDNTDVICTLKEASKLISSMYLPKVTRWLEILSKNGAAQADIKAAIEMKVHLEAIKDKCVELKLVSMKKEKLDDDDSDDDFEEVPEKEGYEARIPSHLRAEYGLSGPSTSNQQPTVDKNNPSHITYANGVKKFEKAFEKKSTWNLKEKIVKADIADPTSLAAALANVKSERSTTSAENKARAGGSNEVTTKELPDVPFVEFGTDLAFWENPDQMEAPSIIKFDSLHRFWATKEAETEKPSQHDLAALKNRVFTFAGKFEPVKWKCRAPLPSGKLCERMDRVKCPFHGKIIARDEQGRPNVTQIPENLCASIDETSSSAIKTTELPPWKDPELQREIEQATGHDLGSARSQKLLDKGKKGKGKGKGKKSNLTDINTSKNTTRKRLEDRVFNKRSLKRVCSTLDNTDYKRVRDKFGSQFQYSLH</sequence>
<dbReference type="GO" id="GO:0005694">
    <property type="term" value="C:chromosome"/>
    <property type="evidence" value="ECO:0007669"/>
    <property type="project" value="UniProtKB-SubCell"/>
</dbReference>
<keyword evidence="4" id="KW-0479">Metal-binding</keyword>
<feature type="compositionally biased region" description="Polar residues" evidence="11">
    <location>
        <begin position="747"/>
        <end position="757"/>
    </location>
</feature>
<evidence type="ECO:0000256" key="8">
    <source>
        <dbReference type="ARBA" id="ARBA00023054"/>
    </source>
</evidence>
<dbReference type="GO" id="GO:0008270">
    <property type="term" value="F:zinc ion binding"/>
    <property type="evidence" value="ECO:0007669"/>
    <property type="project" value="UniProtKB-KW"/>
</dbReference>
<dbReference type="InterPro" id="IPR049408">
    <property type="entry name" value="UVSSA_N_a-solenoid_rpt"/>
</dbReference>
<evidence type="ECO:0000256" key="5">
    <source>
        <dbReference type="ARBA" id="ARBA00022763"/>
    </source>
</evidence>
<evidence type="ECO:0000313" key="13">
    <source>
        <dbReference type="EMBL" id="CAL1526143.1"/>
    </source>
</evidence>
<keyword evidence="9" id="KW-0234">DNA repair</keyword>
<evidence type="ECO:0000313" key="14">
    <source>
        <dbReference type="Proteomes" id="UP001497497"/>
    </source>
</evidence>
<proteinExistence type="inferred from homology"/>
<dbReference type="InterPro" id="IPR049431">
    <property type="entry name" value="UVSSA_C"/>
</dbReference>
<gene>
    <name evidence="13" type="ORF">GSLYS_00000320001</name>
</gene>
<evidence type="ECO:0000256" key="9">
    <source>
        <dbReference type="ARBA" id="ARBA00023204"/>
    </source>
</evidence>
<evidence type="ECO:0000256" key="1">
    <source>
        <dbReference type="ARBA" id="ARBA00004286"/>
    </source>
</evidence>
<feature type="coiled-coil region" evidence="10">
    <location>
        <begin position="170"/>
        <end position="224"/>
    </location>
</feature>
<accession>A0AAV2GZ37</accession>
<feature type="region of interest" description="Disordered" evidence="11">
    <location>
        <begin position="718"/>
        <end position="765"/>
    </location>
</feature>
<keyword evidence="6" id="KW-0863">Zinc-finger</keyword>
<dbReference type="PANTHER" id="PTHR28670:SF1">
    <property type="entry name" value="UV-STIMULATED SCAFFOLD PROTEIN A"/>
    <property type="match status" value="1"/>
</dbReference>
<dbReference type="PANTHER" id="PTHR28670">
    <property type="entry name" value="UV-STIMULATED SCAFFOLD PROTEIN A"/>
    <property type="match status" value="1"/>
</dbReference>
<dbReference type="GO" id="GO:0006283">
    <property type="term" value="P:transcription-coupled nucleotide-excision repair"/>
    <property type="evidence" value="ECO:0007669"/>
    <property type="project" value="TreeGrafter"/>
</dbReference>
<comment type="subcellular location">
    <subcellularLocation>
        <location evidence="1">Chromosome</location>
    </subcellularLocation>
</comment>
<name>A0AAV2GZ37_LYMST</name>
<organism evidence="13 14">
    <name type="scientific">Lymnaea stagnalis</name>
    <name type="common">Great pond snail</name>
    <name type="synonym">Helix stagnalis</name>
    <dbReference type="NCBI Taxonomy" id="6523"/>
    <lineage>
        <taxon>Eukaryota</taxon>
        <taxon>Metazoa</taxon>
        <taxon>Spiralia</taxon>
        <taxon>Lophotrochozoa</taxon>
        <taxon>Mollusca</taxon>
        <taxon>Gastropoda</taxon>
        <taxon>Heterobranchia</taxon>
        <taxon>Euthyneura</taxon>
        <taxon>Panpulmonata</taxon>
        <taxon>Hygrophila</taxon>
        <taxon>Lymnaeoidea</taxon>
        <taxon>Lymnaeidae</taxon>
        <taxon>Lymnaea</taxon>
    </lineage>
</organism>
<evidence type="ECO:0000256" key="10">
    <source>
        <dbReference type="SAM" id="Coils"/>
    </source>
</evidence>
<keyword evidence="14" id="KW-1185">Reference proteome</keyword>
<dbReference type="Proteomes" id="UP001497497">
    <property type="component" value="Unassembled WGS sequence"/>
</dbReference>
<comment type="caution">
    <text evidence="13">The sequence shown here is derived from an EMBL/GenBank/DDBJ whole genome shotgun (WGS) entry which is preliminary data.</text>
</comment>
<feature type="region of interest" description="Disordered" evidence="11">
    <location>
        <begin position="312"/>
        <end position="347"/>
    </location>
</feature>
<reference evidence="13 14" key="1">
    <citation type="submission" date="2024-04" db="EMBL/GenBank/DDBJ databases">
        <authorList>
            <consortium name="Genoscope - CEA"/>
            <person name="William W."/>
        </authorList>
    </citation>
    <scope>NUCLEOTIDE SEQUENCE [LARGE SCALE GENOMIC DNA]</scope>
</reference>
<evidence type="ECO:0000259" key="12">
    <source>
        <dbReference type="Pfam" id="PF09740"/>
    </source>
</evidence>
<dbReference type="Pfam" id="PF09740">
    <property type="entry name" value="DUF2043"/>
    <property type="match status" value="1"/>
</dbReference>
<keyword evidence="8 10" id="KW-0175">Coiled coil</keyword>
<keyword evidence="3" id="KW-0158">Chromosome</keyword>
<feature type="compositionally biased region" description="Basic residues" evidence="11">
    <location>
        <begin position="736"/>
        <end position="746"/>
    </location>
</feature>
<keyword evidence="7" id="KW-0862">Zinc</keyword>
<evidence type="ECO:0000256" key="6">
    <source>
        <dbReference type="ARBA" id="ARBA00022771"/>
    </source>
</evidence>
<feature type="compositionally biased region" description="Basic and acidic residues" evidence="11">
    <location>
        <begin position="254"/>
        <end position="286"/>
    </location>
</feature>
<dbReference type="EMBL" id="CAXITT010000002">
    <property type="protein sequence ID" value="CAL1526143.1"/>
    <property type="molecule type" value="Genomic_DNA"/>
</dbReference>
<feature type="region of interest" description="Disordered" evidence="11">
    <location>
        <begin position="243"/>
        <end position="293"/>
    </location>
</feature>
<feature type="domain" description="UV-stimulated scaffold protein A C-terminal" evidence="12">
    <location>
        <begin position="574"/>
        <end position="678"/>
    </location>
</feature>
<evidence type="ECO:0000256" key="11">
    <source>
        <dbReference type="SAM" id="MobiDB-lite"/>
    </source>
</evidence>
<dbReference type="Pfam" id="PF20867">
    <property type="entry name" value="UVSSA_N"/>
    <property type="match status" value="1"/>
</dbReference>